<evidence type="ECO:0000256" key="1">
    <source>
        <dbReference type="SAM" id="MobiDB-lite"/>
    </source>
</evidence>
<reference evidence="4" key="1">
    <citation type="journal article" date="2015" name="Nature">
        <title>Complex archaea that bridge the gap between prokaryotes and eukaryotes.</title>
        <authorList>
            <person name="Spang A."/>
            <person name="Saw J.H."/>
            <person name="Jorgensen S.L."/>
            <person name="Zaremba-Niedzwiedzka K."/>
            <person name="Martijn J."/>
            <person name="Lind A.E."/>
            <person name="van Eijk R."/>
            <person name="Schleper C."/>
            <person name="Guy L."/>
            <person name="Ettema T.J."/>
        </authorList>
    </citation>
    <scope>NUCLEOTIDE SEQUENCE</scope>
</reference>
<dbReference type="GO" id="GO:0006354">
    <property type="term" value="P:DNA-templated transcription elongation"/>
    <property type="evidence" value="ECO:0007669"/>
    <property type="project" value="TreeGrafter"/>
</dbReference>
<accession>A0A0F9VZ16</accession>
<dbReference type="AlphaFoldDB" id="A0A0F9VZ16"/>
<feature type="domain" description="Regulator of nucleoside diphosphate kinase N-terminal" evidence="3">
    <location>
        <begin position="11"/>
        <end position="51"/>
    </location>
</feature>
<dbReference type="Gene3D" id="1.10.286.20">
    <property type="match status" value="1"/>
</dbReference>
<dbReference type="InterPro" id="IPR001437">
    <property type="entry name" value="Tscrpt_elong_fac_GreA/B_C"/>
</dbReference>
<dbReference type="Pfam" id="PF01272">
    <property type="entry name" value="GreA_GreB"/>
    <property type="match status" value="1"/>
</dbReference>
<dbReference type="GO" id="GO:0070063">
    <property type="term" value="F:RNA polymerase binding"/>
    <property type="evidence" value="ECO:0007669"/>
    <property type="project" value="InterPro"/>
</dbReference>
<sequence length="163" mass="18182">MRRPFKNQRLPKITVSQSDHERLSKLASAMLERIPDVAEELLSELDRARVVSDRSMRPNTARMGSTLEYRSDDGQQRQVTLVFPVEADIAQGKVSILTPIGAALIGLTEGQSITWSARDGRRHQLTVLSVKQPDRTADPIARPTTPRRLSRDRELAAEGDEVG</sequence>
<feature type="region of interest" description="Disordered" evidence="1">
    <location>
        <begin position="128"/>
        <end position="163"/>
    </location>
</feature>
<dbReference type="PANTHER" id="PTHR30437">
    <property type="entry name" value="TRANSCRIPTION ELONGATION FACTOR GREA"/>
    <property type="match status" value="1"/>
</dbReference>
<evidence type="ECO:0000313" key="4">
    <source>
        <dbReference type="EMBL" id="KKN71003.1"/>
    </source>
</evidence>
<evidence type="ECO:0000259" key="2">
    <source>
        <dbReference type="Pfam" id="PF01272"/>
    </source>
</evidence>
<protein>
    <recommendedName>
        <fullName evidence="5">Transcription elongation factor GreA/GreB C-terminal domain-containing protein</fullName>
    </recommendedName>
</protein>
<comment type="caution">
    <text evidence="4">The sequence shown here is derived from an EMBL/GenBank/DDBJ whole genome shotgun (WGS) entry which is preliminary data.</text>
</comment>
<evidence type="ECO:0008006" key="5">
    <source>
        <dbReference type="Google" id="ProtNLM"/>
    </source>
</evidence>
<dbReference type="SUPFAM" id="SSF54534">
    <property type="entry name" value="FKBP-like"/>
    <property type="match status" value="1"/>
</dbReference>
<dbReference type="InterPro" id="IPR023459">
    <property type="entry name" value="Tscrpt_elong_fac_GreA/B_fam"/>
</dbReference>
<organism evidence="4">
    <name type="scientific">marine sediment metagenome</name>
    <dbReference type="NCBI Taxonomy" id="412755"/>
    <lineage>
        <taxon>unclassified sequences</taxon>
        <taxon>metagenomes</taxon>
        <taxon>ecological metagenomes</taxon>
    </lineage>
</organism>
<dbReference type="Pfam" id="PF14760">
    <property type="entry name" value="Rnk_N"/>
    <property type="match status" value="1"/>
</dbReference>
<proteinExistence type="predicted"/>
<dbReference type="InterPro" id="IPR036953">
    <property type="entry name" value="GreA/GreB_C_sf"/>
</dbReference>
<dbReference type="GO" id="GO:0003677">
    <property type="term" value="F:DNA binding"/>
    <property type="evidence" value="ECO:0007669"/>
    <property type="project" value="InterPro"/>
</dbReference>
<dbReference type="GO" id="GO:0032784">
    <property type="term" value="P:regulation of DNA-templated transcription elongation"/>
    <property type="evidence" value="ECO:0007669"/>
    <property type="project" value="InterPro"/>
</dbReference>
<evidence type="ECO:0000259" key="3">
    <source>
        <dbReference type="Pfam" id="PF14760"/>
    </source>
</evidence>
<dbReference type="NCBIfam" id="NF004396">
    <property type="entry name" value="PRK05753.1"/>
    <property type="match status" value="1"/>
</dbReference>
<dbReference type="Gene3D" id="3.10.50.30">
    <property type="entry name" value="Transcription elongation factor, GreA/GreB, C-terminal domain"/>
    <property type="match status" value="1"/>
</dbReference>
<name>A0A0F9VZ16_9ZZZZ</name>
<gene>
    <name evidence="4" type="ORF">LCGC14_0425200</name>
</gene>
<dbReference type="InterPro" id="IPR029462">
    <property type="entry name" value="Rnk_N"/>
</dbReference>
<dbReference type="PANTHER" id="PTHR30437:SF5">
    <property type="entry name" value="REGULATOR OF NUCLEOSIDE DIPHOSPHATE KINASE"/>
    <property type="match status" value="1"/>
</dbReference>
<dbReference type="EMBL" id="LAZR01000392">
    <property type="protein sequence ID" value="KKN71003.1"/>
    <property type="molecule type" value="Genomic_DNA"/>
</dbReference>
<feature type="domain" description="Transcription elongation factor GreA/GreB C-terminal" evidence="2">
    <location>
        <begin position="59"/>
        <end position="131"/>
    </location>
</feature>